<dbReference type="InterPro" id="IPR000719">
    <property type="entry name" value="Prot_kinase_dom"/>
</dbReference>
<evidence type="ECO:0000259" key="1">
    <source>
        <dbReference type="PROSITE" id="PS50011"/>
    </source>
</evidence>
<comment type="caution">
    <text evidence="2">The sequence shown here is derived from an EMBL/GenBank/DDBJ whole genome shotgun (WGS) entry which is preliminary data.</text>
</comment>
<evidence type="ECO:0000313" key="2">
    <source>
        <dbReference type="EMBL" id="GJT70339.1"/>
    </source>
</evidence>
<dbReference type="SUPFAM" id="SSF56112">
    <property type="entry name" value="Protein kinase-like (PK-like)"/>
    <property type="match status" value="1"/>
</dbReference>
<sequence>MSSVNHDDFAHLKISLECILSATHNFAKNVLVGVTDFGNAYFGLLLWSGELIKIEARRLNKDEWGDEKEQEFWMEISLLSTLTHKNLVSLVGFCDENDERIIIIKRESRLSLSNYLSDPMLLTWVRRLEISIGIAQVLSYIHYDESRDFSLIHRNINSSSILLNDEWEPKLSFLHLSMKSKASERQNSFITDKVSNTLWYTDPTYLETNSVNHKSDIYSFGIVLFELLCGRVSIIDDDNHKYLAPLAITHYKEKTLYDIIDPNLWKQMDPQSFNIFAETAYGCLNEERFKRPDIDEIAIRLEKALRLQLERETV</sequence>
<dbReference type="InterPro" id="IPR045272">
    <property type="entry name" value="ANXUR1/2-like"/>
</dbReference>
<reference evidence="2" key="1">
    <citation type="journal article" date="2022" name="Int. J. Mol. Sci.">
        <title>Draft Genome of Tanacetum Coccineum: Genomic Comparison of Closely Related Tanacetum-Family Plants.</title>
        <authorList>
            <person name="Yamashiro T."/>
            <person name="Shiraishi A."/>
            <person name="Nakayama K."/>
            <person name="Satake H."/>
        </authorList>
    </citation>
    <scope>NUCLEOTIDE SEQUENCE</scope>
</reference>
<dbReference type="EMBL" id="BQNB010018067">
    <property type="protein sequence ID" value="GJT70339.1"/>
    <property type="molecule type" value="Genomic_DNA"/>
</dbReference>
<evidence type="ECO:0000313" key="3">
    <source>
        <dbReference type="Proteomes" id="UP001151760"/>
    </source>
</evidence>
<dbReference type="Gene3D" id="3.30.200.20">
    <property type="entry name" value="Phosphorylase Kinase, domain 1"/>
    <property type="match status" value="1"/>
</dbReference>
<keyword evidence="3" id="KW-1185">Reference proteome</keyword>
<dbReference type="PANTHER" id="PTHR27003">
    <property type="entry name" value="OS07G0166700 PROTEIN"/>
    <property type="match status" value="1"/>
</dbReference>
<dbReference type="Gene3D" id="1.10.510.10">
    <property type="entry name" value="Transferase(Phosphotransferase) domain 1"/>
    <property type="match status" value="1"/>
</dbReference>
<reference evidence="2" key="2">
    <citation type="submission" date="2022-01" db="EMBL/GenBank/DDBJ databases">
        <authorList>
            <person name="Yamashiro T."/>
            <person name="Shiraishi A."/>
            <person name="Satake H."/>
            <person name="Nakayama K."/>
        </authorList>
    </citation>
    <scope>NUCLEOTIDE SEQUENCE</scope>
</reference>
<feature type="non-terminal residue" evidence="2">
    <location>
        <position position="314"/>
    </location>
</feature>
<dbReference type="Pfam" id="PF07714">
    <property type="entry name" value="PK_Tyr_Ser-Thr"/>
    <property type="match status" value="1"/>
</dbReference>
<feature type="domain" description="Protein kinase" evidence="1">
    <location>
        <begin position="26"/>
        <end position="305"/>
    </location>
</feature>
<organism evidence="2 3">
    <name type="scientific">Tanacetum coccineum</name>
    <dbReference type="NCBI Taxonomy" id="301880"/>
    <lineage>
        <taxon>Eukaryota</taxon>
        <taxon>Viridiplantae</taxon>
        <taxon>Streptophyta</taxon>
        <taxon>Embryophyta</taxon>
        <taxon>Tracheophyta</taxon>
        <taxon>Spermatophyta</taxon>
        <taxon>Magnoliopsida</taxon>
        <taxon>eudicotyledons</taxon>
        <taxon>Gunneridae</taxon>
        <taxon>Pentapetalae</taxon>
        <taxon>asterids</taxon>
        <taxon>campanulids</taxon>
        <taxon>Asterales</taxon>
        <taxon>Asteraceae</taxon>
        <taxon>Asteroideae</taxon>
        <taxon>Anthemideae</taxon>
        <taxon>Anthemidinae</taxon>
        <taxon>Tanacetum</taxon>
    </lineage>
</organism>
<accession>A0ABQ5G5I4</accession>
<name>A0ABQ5G5I4_9ASTR</name>
<dbReference type="PROSITE" id="PS50011">
    <property type="entry name" value="PROTEIN_KINASE_DOM"/>
    <property type="match status" value="1"/>
</dbReference>
<dbReference type="PIRSF" id="PIRSF000654">
    <property type="entry name" value="Integrin-linked_kinase"/>
    <property type="match status" value="1"/>
</dbReference>
<protein>
    <submittedName>
        <fullName evidence="2">Kinase-like domain-containing protein</fullName>
    </submittedName>
</protein>
<proteinExistence type="predicted"/>
<dbReference type="Proteomes" id="UP001151760">
    <property type="component" value="Unassembled WGS sequence"/>
</dbReference>
<dbReference type="InterPro" id="IPR001245">
    <property type="entry name" value="Ser-Thr/Tyr_kinase_cat_dom"/>
</dbReference>
<gene>
    <name evidence="2" type="ORF">Tco_1029625</name>
</gene>
<dbReference type="PANTHER" id="PTHR27003:SF383">
    <property type="entry name" value="TYROSINE-PROTEIN KINASE, NON-RECEPTOR JAK_TYK2-RELATED"/>
    <property type="match status" value="1"/>
</dbReference>
<dbReference type="InterPro" id="IPR011009">
    <property type="entry name" value="Kinase-like_dom_sf"/>
</dbReference>